<evidence type="ECO:0000259" key="1">
    <source>
        <dbReference type="Pfam" id="PF20149"/>
    </source>
</evidence>
<dbReference type="EMBL" id="JABBWM010000037">
    <property type="protein sequence ID" value="KAG2105832.1"/>
    <property type="molecule type" value="Genomic_DNA"/>
</dbReference>
<dbReference type="Pfam" id="PF20149">
    <property type="entry name" value="DUF6532"/>
    <property type="match status" value="1"/>
</dbReference>
<reference evidence="2" key="1">
    <citation type="journal article" date="2020" name="New Phytol.">
        <title>Comparative genomics reveals dynamic genome evolution in host specialist ectomycorrhizal fungi.</title>
        <authorList>
            <person name="Lofgren L.A."/>
            <person name="Nguyen N.H."/>
            <person name="Vilgalys R."/>
            <person name="Ruytinx J."/>
            <person name="Liao H.L."/>
            <person name="Branco S."/>
            <person name="Kuo A."/>
            <person name="LaButti K."/>
            <person name="Lipzen A."/>
            <person name="Andreopoulos W."/>
            <person name="Pangilinan J."/>
            <person name="Riley R."/>
            <person name="Hundley H."/>
            <person name="Na H."/>
            <person name="Barry K."/>
            <person name="Grigoriev I.V."/>
            <person name="Stajich J.E."/>
            <person name="Kennedy P.G."/>
        </authorList>
    </citation>
    <scope>NUCLEOTIDE SEQUENCE</scope>
    <source>
        <strain evidence="2">FC423</strain>
    </source>
</reference>
<accession>A0A9P7JT10</accession>
<evidence type="ECO:0000313" key="2">
    <source>
        <dbReference type="EMBL" id="KAG2105832.1"/>
    </source>
</evidence>
<dbReference type="AlphaFoldDB" id="A0A9P7JT10"/>
<sequence>MHRTGLVQVNALDNLFPSFVDDLPGSVTEVLIATLVVWDKEGKQFEAELKKTAIGLAPLAYSLVPPASVPAQECATWAQNAASQLLSESEFLRFGLDALGKTRNFAHPGLHDAAIGFFYMGPYRIARKRPDIFRKQLPISCLALVSTVYNCVLDGLVKNGHGKSYPKFSAKEYGPIYRQMVRMIDQILQHPYHGPRLVAQLQEWAEAGWAACLKLDGAEETKHIHLQIILN</sequence>
<proteinExistence type="predicted"/>
<gene>
    <name evidence="2" type="ORF">F5147DRAFT_654074</name>
</gene>
<feature type="domain" description="DUF6532" evidence="1">
    <location>
        <begin position="39"/>
        <end position="187"/>
    </location>
</feature>
<keyword evidence="3" id="KW-1185">Reference proteome</keyword>
<comment type="caution">
    <text evidence="2">The sequence shown here is derived from an EMBL/GenBank/DDBJ whole genome shotgun (WGS) entry which is preliminary data.</text>
</comment>
<dbReference type="GeneID" id="64696100"/>
<dbReference type="OrthoDB" id="2690126at2759"/>
<dbReference type="InterPro" id="IPR045341">
    <property type="entry name" value="DUF6532"/>
</dbReference>
<dbReference type="RefSeq" id="XP_041291388.1">
    <property type="nucleotide sequence ID" value="XM_041433841.1"/>
</dbReference>
<dbReference type="Proteomes" id="UP000823399">
    <property type="component" value="Unassembled WGS sequence"/>
</dbReference>
<name>A0A9P7JT10_9AGAM</name>
<protein>
    <recommendedName>
        <fullName evidence="1">DUF6532 domain-containing protein</fullName>
    </recommendedName>
</protein>
<organism evidence="2 3">
    <name type="scientific">Suillus discolor</name>
    <dbReference type="NCBI Taxonomy" id="1912936"/>
    <lineage>
        <taxon>Eukaryota</taxon>
        <taxon>Fungi</taxon>
        <taxon>Dikarya</taxon>
        <taxon>Basidiomycota</taxon>
        <taxon>Agaricomycotina</taxon>
        <taxon>Agaricomycetes</taxon>
        <taxon>Agaricomycetidae</taxon>
        <taxon>Boletales</taxon>
        <taxon>Suillineae</taxon>
        <taxon>Suillaceae</taxon>
        <taxon>Suillus</taxon>
    </lineage>
</organism>
<evidence type="ECO:0000313" key="3">
    <source>
        <dbReference type="Proteomes" id="UP000823399"/>
    </source>
</evidence>